<proteinExistence type="predicted"/>
<comment type="caution">
    <text evidence="1">The sequence shown here is derived from an EMBL/GenBank/DDBJ whole genome shotgun (WGS) entry which is preliminary data.</text>
</comment>
<evidence type="ECO:0000313" key="1">
    <source>
        <dbReference type="EMBL" id="KAJ7552388.1"/>
    </source>
</evidence>
<protein>
    <submittedName>
        <fullName evidence="1">Uncharacterized protein</fullName>
    </submittedName>
</protein>
<organism evidence="1 2">
    <name type="scientific">Diphasiastrum complanatum</name>
    <name type="common">Issler's clubmoss</name>
    <name type="synonym">Lycopodium complanatum</name>
    <dbReference type="NCBI Taxonomy" id="34168"/>
    <lineage>
        <taxon>Eukaryota</taxon>
        <taxon>Viridiplantae</taxon>
        <taxon>Streptophyta</taxon>
        <taxon>Embryophyta</taxon>
        <taxon>Tracheophyta</taxon>
        <taxon>Lycopodiopsida</taxon>
        <taxon>Lycopodiales</taxon>
        <taxon>Lycopodiaceae</taxon>
        <taxon>Lycopodioideae</taxon>
        <taxon>Diphasiastrum</taxon>
    </lineage>
</organism>
<gene>
    <name evidence="1" type="ORF">O6H91_06G053700</name>
</gene>
<evidence type="ECO:0000313" key="2">
    <source>
        <dbReference type="Proteomes" id="UP001162992"/>
    </source>
</evidence>
<sequence length="295" mass="31688">MADAREARRQRILARGADRLAYITGERKSMDRVQPDVAARPVSAAPQESNVSTAYESHSLDASSKILAHVRSEIEAIEANSSQQSLQGGAIQSGKDHTLLPSIATVKEERSLDGDKADAIITSSSDGILRRTEITRKNLSSSTSVFTLKGLNASIDFSARLRATLASFIAVLAAIKASGLLCHFSYAHVVDRVVPSWPIYLVVITDPLLVLSVLLLGFVKSFPQDEKQSASGIHDTSADSLTKALDVASAVGQSLDVALLLAKALRALFLDCSIYIVVLISFLPFAQQWAARLCL</sequence>
<dbReference type="EMBL" id="CM055097">
    <property type="protein sequence ID" value="KAJ7552388.1"/>
    <property type="molecule type" value="Genomic_DNA"/>
</dbReference>
<name>A0ACC2DDJ2_DIPCM</name>
<keyword evidence="2" id="KW-1185">Reference proteome</keyword>
<accession>A0ACC2DDJ2</accession>
<reference evidence="2" key="1">
    <citation type="journal article" date="2024" name="Proc. Natl. Acad. Sci. U.S.A.">
        <title>Extraordinary preservation of gene collinearity over three hundred million years revealed in homosporous lycophytes.</title>
        <authorList>
            <person name="Li C."/>
            <person name="Wickell D."/>
            <person name="Kuo L.Y."/>
            <person name="Chen X."/>
            <person name="Nie B."/>
            <person name="Liao X."/>
            <person name="Peng D."/>
            <person name="Ji J."/>
            <person name="Jenkins J."/>
            <person name="Williams M."/>
            <person name="Shu S."/>
            <person name="Plott C."/>
            <person name="Barry K."/>
            <person name="Rajasekar S."/>
            <person name="Grimwood J."/>
            <person name="Han X."/>
            <person name="Sun S."/>
            <person name="Hou Z."/>
            <person name="He W."/>
            <person name="Dai G."/>
            <person name="Sun C."/>
            <person name="Schmutz J."/>
            <person name="Leebens-Mack J.H."/>
            <person name="Li F.W."/>
            <person name="Wang L."/>
        </authorList>
    </citation>
    <scope>NUCLEOTIDE SEQUENCE [LARGE SCALE GENOMIC DNA]</scope>
    <source>
        <strain evidence="2">cv. PW_Plant_1</strain>
    </source>
</reference>
<dbReference type="Proteomes" id="UP001162992">
    <property type="component" value="Chromosome 6"/>
</dbReference>